<dbReference type="EMBL" id="CAJVPL010000306">
    <property type="protein sequence ID" value="CAG8481043.1"/>
    <property type="molecule type" value="Genomic_DNA"/>
</dbReference>
<protein>
    <submittedName>
        <fullName evidence="1">4910_t:CDS:1</fullName>
    </submittedName>
</protein>
<dbReference type="AlphaFoldDB" id="A0A9N8W8I0"/>
<reference evidence="1" key="1">
    <citation type="submission" date="2021-06" db="EMBL/GenBank/DDBJ databases">
        <authorList>
            <person name="Kallberg Y."/>
            <person name="Tangrot J."/>
            <person name="Rosling A."/>
        </authorList>
    </citation>
    <scope>NUCLEOTIDE SEQUENCE</scope>
    <source>
        <strain evidence="1">MT106</strain>
    </source>
</reference>
<sequence length="52" mass="5972">MDDEQEESDKNETYQANTAFIESEKSLELQEAENILSDSSNDQELESIIVFD</sequence>
<name>A0A9N8W8I0_9GLOM</name>
<dbReference type="Proteomes" id="UP000789831">
    <property type="component" value="Unassembled WGS sequence"/>
</dbReference>
<accession>A0A9N8W8I0</accession>
<comment type="caution">
    <text evidence="1">The sequence shown here is derived from an EMBL/GenBank/DDBJ whole genome shotgun (WGS) entry which is preliminary data.</text>
</comment>
<feature type="non-terminal residue" evidence="1">
    <location>
        <position position="52"/>
    </location>
</feature>
<proteinExistence type="predicted"/>
<organism evidence="1 2">
    <name type="scientific">Ambispora gerdemannii</name>
    <dbReference type="NCBI Taxonomy" id="144530"/>
    <lineage>
        <taxon>Eukaryota</taxon>
        <taxon>Fungi</taxon>
        <taxon>Fungi incertae sedis</taxon>
        <taxon>Mucoromycota</taxon>
        <taxon>Glomeromycotina</taxon>
        <taxon>Glomeromycetes</taxon>
        <taxon>Archaeosporales</taxon>
        <taxon>Ambisporaceae</taxon>
        <taxon>Ambispora</taxon>
    </lineage>
</organism>
<evidence type="ECO:0000313" key="2">
    <source>
        <dbReference type="Proteomes" id="UP000789831"/>
    </source>
</evidence>
<keyword evidence="2" id="KW-1185">Reference proteome</keyword>
<evidence type="ECO:0000313" key="1">
    <source>
        <dbReference type="EMBL" id="CAG8481043.1"/>
    </source>
</evidence>
<gene>
    <name evidence="1" type="ORF">AGERDE_LOCUS3232</name>
</gene>